<feature type="signal peptide" evidence="1">
    <location>
        <begin position="1"/>
        <end position="21"/>
    </location>
</feature>
<dbReference type="InterPro" id="IPR002223">
    <property type="entry name" value="Kunitz_BPTI"/>
</dbReference>
<keyword evidence="1" id="KW-0732">Signal</keyword>
<name>A0A0P8Y3F4_DROAN</name>
<protein>
    <recommendedName>
        <fullName evidence="2">BPTI/Kunitz inhibitor domain-containing protein</fullName>
    </recommendedName>
</protein>
<proteinExistence type="predicted"/>
<accession>A0A0P8Y3F4</accession>
<evidence type="ECO:0000259" key="2">
    <source>
        <dbReference type="SMART" id="SM00131"/>
    </source>
</evidence>
<dbReference type="KEGG" id="dan:26515566"/>
<dbReference type="SUPFAM" id="SSF57362">
    <property type="entry name" value="BPTI-like"/>
    <property type="match status" value="1"/>
</dbReference>
<feature type="chain" id="PRO_5006154353" description="BPTI/Kunitz inhibitor domain-containing protein" evidence="1">
    <location>
        <begin position="22"/>
        <end position="113"/>
    </location>
</feature>
<dbReference type="STRING" id="7217.A0A0P8Y3F4"/>
<dbReference type="InterPro" id="IPR036880">
    <property type="entry name" value="Kunitz_BPTI_sf"/>
</dbReference>
<evidence type="ECO:0000256" key="1">
    <source>
        <dbReference type="SAM" id="SignalP"/>
    </source>
</evidence>
<keyword evidence="4" id="KW-1185">Reference proteome</keyword>
<dbReference type="EMBL" id="CH902620">
    <property type="protein sequence ID" value="KPU73267.1"/>
    <property type="molecule type" value="Genomic_DNA"/>
</dbReference>
<dbReference type="InParanoid" id="A0A0P8Y3F4"/>
<dbReference type="Pfam" id="PF00014">
    <property type="entry name" value="Kunitz_BPTI"/>
    <property type="match status" value="1"/>
</dbReference>
<dbReference type="Proteomes" id="UP000007801">
    <property type="component" value="Unassembled WGS sequence"/>
</dbReference>
<feature type="domain" description="BPTI/Kunitz inhibitor" evidence="2">
    <location>
        <begin position="25"/>
        <end position="79"/>
    </location>
</feature>
<dbReference type="SMART" id="SM00131">
    <property type="entry name" value="KU"/>
    <property type="match status" value="1"/>
</dbReference>
<organism evidence="3 4">
    <name type="scientific">Drosophila ananassae</name>
    <name type="common">Fruit fly</name>
    <dbReference type="NCBI Taxonomy" id="7217"/>
    <lineage>
        <taxon>Eukaryota</taxon>
        <taxon>Metazoa</taxon>
        <taxon>Ecdysozoa</taxon>
        <taxon>Arthropoda</taxon>
        <taxon>Hexapoda</taxon>
        <taxon>Insecta</taxon>
        <taxon>Pterygota</taxon>
        <taxon>Neoptera</taxon>
        <taxon>Endopterygota</taxon>
        <taxon>Diptera</taxon>
        <taxon>Brachycera</taxon>
        <taxon>Muscomorpha</taxon>
        <taxon>Ephydroidea</taxon>
        <taxon>Drosophilidae</taxon>
        <taxon>Drosophila</taxon>
        <taxon>Sophophora</taxon>
    </lineage>
</organism>
<sequence length="113" mass="12873">MKLKIQVTLCLIVVLISLVLAQKDPICTDEPKVEGNCDERIKGYSYIADRNRCRRHHFRACNVTGNFFHTRDGCKSKCMDNSQPEGESGFMSFINRTMSQFQSLLSSLMNFAS</sequence>
<dbReference type="OrthoDB" id="7870287at2759"/>
<gene>
    <name evidence="3" type="primary">Dana\GF28157</name>
    <name evidence="3" type="ORF">GF28157</name>
</gene>
<evidence type="ECO:0000313" key="3">
    <source>
        <dbReference type="EMBL" id="KPU73267.1"/>
    </source>
</evidence>
<dbReference type="GO" id="GO:0004867">
    <property type="term" value="F:serine-type endopeptidase inhibitor activity"/>
    <property type="evidence" value="ECO:0007669"/>
    <property type="project" value="InterPro"/>
</dbReference>
<dbReference type="AlphaFoldDB" id="A0A0P8Y3F4"/>
<reference evidence="3 4" key="1">
    <citation type="journal article" date="2007" name="Nature">
        <title>Evolution of genes and genomes on the Drosophila phylogeny.</title>
        <authorList>
            <consortium name="Drosophila 12 Genomes Consortium"/>
            <person name="Clark A.G."/>
            <person name="Eisen M.B."/>
            <person name="Smith D.R."/>
            <person name="Bergman C.M."/>
            <person name="Oliver B."/>
            <person name="Markow T.A."/>
            <person name="Kaufman T.C."/>
            <person name="Kellis M."/>
            <person name="Gelbart W."/>
            <person name="Iyer V.N."/>
            <person name="Pollard D.A."/>
            <person name="Sackton T.B."/>
            <person name="Larracuente A.M."/>
            <person name="Singh N.D."/>
            <person name="Abad J.P."/>
            <person name="Abt D.N."/>
            <person name="Adryan B."/>
            <person name="Aguade M."/>
            <person name="Akashi H."/>
            <person name="Anderson W.W."/>
            <person name="Aquadro C.F."/>
            <person name="Ardell D.H."/>
            <person name="Arguello R."/>
            <person name="Artieri C.G."/>
            <person name="Barbash D.A."/>
            <person name="Barker D."/>
            <person name="Barsanti P."/>
            <person name="Batterham P."/>
            <person name="Batzoglou S."/>
            <person name="Begun D."/>
            <person name="Bhutkar A."/>
            <person name="Blanco E."/>
            <person name="Bosak S.A."/>
            <person name="Bradley R.K."/>
            <person name="Brand A.D."/>
            <person name="Brent M.R."/>
            <person name="Brooks A.N."/>
            <person name="Brown R.H."/>
            <person name="Butlin R.K."/>
            <person name="Caggese C."/>
            <person name="Calvi B.R."/>
            <person name="Bernardo de Carvalho A."/>
            <person name="Caspi A."/>
            <person name="Castrezana S."/>
            <person name="Celniker S.E."/>
            <person name="Chang J.L."/>
            <person name="Chapple C."/>
            <person name="Chatterji S."/>
            <person name="Chinwalla A."/>
            <person name="Civetta A."/>
            <person name="Clifton S.W."/>
            <person name="Comeron J.M."/>
            <person name="Costello J.C."/>
            <person name="Coyne J.A."/>
            <person name="Daub J."/>
            <person name="David R.G."/>
            <person name="Delcher A.L."/>
            <person name="Delehaunty K."/>
            <person name="Do C.B."/>
            <person name="Ebling H."/>
            <person name="Edwards K."/>
            <person name="Eickbush T."/>
            <person name="Evans J.D."/>
            <person name="Filipski A."/>
            <person name="Findeiss S."/>
            <person name="Freyhult E."/>
            <person name="Fulton L."/>
            <person name="Fulton R."/>
            <person name="Garcia A.C."/>
            <person name="Gardiner A."/>
            <person name="Garfield D.A."/>
            <person name="Garvin B.E."/>
            <person name="Gibson G."/>
            <person name="Gilbert D."/>
            <person name="Gnerre S."/>
            <person name="Godfrey J."/>
            <person name="Good R."/>
            <person name="Gotea V."/>
            <person name="Gravely B."/>
            <person name="Greenberg A.J."/>
            <person name="Griffiths-Jones S."/>
            <person name="Gross S."/>
            <person name="Guigo R."/>
            <person name="Gustafson E.A."/>
            <person name="Haerty W."/>
            <person name="Hahn M.W."/>
            <person name="Halligan D.L."/>
            <person name="Halpern A.L."/>
            <person name="Halter G.M."/>
            <person name="Han M.V."/>
            <person name="Heger A."/>
            <person name="Hillier L."/>
            <person name="Hinrichs A.S."/>
            <person name="Holmes I."/>
            <person name="Hoskins R.A."/>
            <person name="Hubisz M.J."/>
            <person name="Hultmark D."/>
            <person name="Huntley M.A."/>
            <person name="Jaffe D.B."/>
            <person name="Jagadeeshan S."/>
            <person name="Jeck W.R."/>
            <person name="Johnson J."/>
            <person name="Jones C.D."/>
            <person name="Jordan W.C."/>
            <person name="Karpen G.H."/>
            <person name="Kataoka E."/>
            <person name="Keightley P.D."/>
            <person name="Kheradpour P."/>
            <person name="Kirkness E.F."/>
            <person name="Koerich L.B."/>
            <person name="Kristiansen K."/>
            <person name="Kudrna D."/>
            <person name="Kulathinal R.J."/>
            <person name="Kumar S."/>
            <person name="Kwok R."/>
            <person name="Lander E."/>
            <person name="Langley C.H."/>
            <person name="Lapoint R."/>
            <person name="Lazzaro B.P."/>
            <person name="Lee S.J."/>
            <person name="Levesque L."/>
            <person name="Li R."/>
            <person name="Lin C.F."/>
            <person name="Lin M.F."/>
            <person name="Lindblad-Toh K."/>
            <person name="Llopart A."/>
            <person name="Long M."/>
            <person name="Low L."/>
            <person name="Lozovsky E."/>
            <person name="Lu J."/>
            <person name="Luo M."/>
            <person name="Machado C.A."/>
            <person name="Makalowski W."/>
            <person name="Marzo M."/>
            <person name="Matsuda M."/>
            <person name="Matzkin L."/>
            <person name="McAllister B."/>
            <person name="McBride C.S."/>
            <person name="McKernan B."/>
            <person name="McKernan K."/>
            <person name="Mendez-Lago M."/>
            <person name="Minx P."/>
            <person name="Mollenhauer M.U."/>
            <person name="Montooth K."/>
            <person name="Mount S.M."/>
            <person name="Mu X."/>
            <person name="Myers E."/>
            <person name="Negre B."/>
            <person name="Newfeld S."/>
            <person name="Nielsen R."/>
            <person name="Noor M.A."/>
            <person name="O'Grady P."/>
            <person name="Pachter L."/>
            <person name="Papaceit M."/>
            <person name="Parisi M.J."/>
            <person name="Parisi M."/>
            <person name="Parts L."/>
            <person name="Pedersen J.S."/>
            <person name="Pesole G."/>
            <person name="Phillippy A.M."/>
            <person name="Ponting C.P."/>
            <person name="Pop M."/>
            <person name="Porcelli D."/>
            <person name="Powell J.R."/>
            <person name="Prohaska S."/>
            <person name="Pruitt K."/>
            <person name="Puig M."/>
            <person name="Quesneville H."/>
            <person name="Ram K.R."/>
            <person name="Rand D."/>
            <person name="Rasmussen M.D."/>
            <person name="Reed L.K."/>
            <person name="Reenan R."/>
            <person name="Reily A."/>
            <person name="Remington K.A."/>
            <person name="Rieger T.T."/>
            <person name="Ritchie M.G."/>
            <person name="Robin C."/>
            <person name="Rogers Y.H."/>
            <person name="Rohde C."/>
            <person name="Rozas J."/>
            <person name="Rubenfield M.J."/>
            <person name="Ruiz A."/>
            <person name="Russo S."/>
            <person name="Salzberg S.L."/>
            <person name="Sanchez-Gracia A."/>
            <person name="Saranga D.J."/>
            <person name="Sato H."/>
            <person name="Schaeffer S.W."/>
            <person name="Schatz M.C."/>
            <person name="Schlenke T."/>
            <person name="Schwartz R."/>
            <person name="Segarra C."/>
            <person name="Singh R.S."/>
            <person name="Sirot L."/>
            <person name="Sirota M."/>
            <person name="Sisneros N.B."/>
            <person name="Smith C.D."/>
            <person name="Smith T.F."/>
            <person name="Spieth J."/>
            <person name="Stage D.E."/>
            <person name="Stark A."/>
            <person name="Stephan W."/>
            <person name="Strausberg R.L."/>
            <person name="Strempel S."/>
            <person name="Sturgill D."/>
            <person name="Sutton G."/>
            <person name="Sutton G.G."/>
            <person name="Tao W."/>
            <person name="Teichmann S."/>
            <person name="Tobari Y.N."/>
            <person name="Tomimura Y."/>
            <person name="Tsolas J.M."/>
            <person name="Valente V.L."/>
            <person name="Venter E."/>
            <person name="Venter J.C."/>
            <person name="Vicario S."/>
            <person name="Vieira F.G."/>
            <person name="Vilella A.J."/>
            <person name="Villasante A."/>
            <person name="Walenz B."/>
            <person name="Wang J."/>
            <person name="Wasserman M."/>
            <person name="Watts T."/>
            <person name="Wilson D."/>
            <person name="Wilson R.K."/>
            <person name="Wing R.A."/>
            <person name="Wolfner M.F."/>
            <person name="Wong A."/>
            <person name="Wong G.K."/>
            <person name="Wu C.I."/>
            <person name="Wu G."/>
            <person name="Yamamoto D."/>
            <person name="Yang H.P."/>
            <person name="Yang S.P."/>
            <person name="Yorke J.A."/>
            <person name="Yoshida K."/>
            <person name="Zdobnov E."/>
            <person name="Zhang P."/>
            <person name="Zhang Y."/>
            <person name="Zimin A.V."/>
            <person name="Baldwin J."/>
            <person name="Abdouelleil A."/>
            <person name="Abdulkadir J."/>
            <person name="Abebe A."/>
            <person name="Abera B."/>
            <person name="Abreu J."/>
            <person name="Acer S.C."/>
            <person name="Aftuck L."/>
            <person name="Alexander A."/>
            <person name="An P."/>
            <person name="Anderson E."/>
            <person name="Anderson S."/>
            <person name="Arachi H."/>
            <person name="Azer M."/>
            <person name="Bachantsang P."/>
            <person name="Barry A."/>
            <person name="Bayul T."/>
            <person name="Berlin A."/>
            <person name="Bessette D."/>
            <person name="Bloom T."/>
            <person name="Blye J."/>
            <person name="Boguslavskiy L."/>
            <person name="Bonnet C."/>
            <person name="Boukhgalter B."/>
            <person name="Bourzgui I."/>
            <person name="Brown A."/>
            <person name="Cahill P."/>
            <person name="Channer S."/>
            <person name="Cheshatsang Y."/>
            <person name="Chuda L."/>
            <person name="Citroen M."/>
            <person name="Collymore A."/>
            <person name="Cooke P."/>
            <person name="Costello M."/>
            <person name="D'Aco K."/>
            <person name="Daza R."/>
            <person name="De Haan G."/>
            <person name="DeGray S."/>
            <person name="DeMaso C."/>
            <person name="Dhargay N."/>
            <person name="Dooley K."/>
            <person name="Dooley E."/>
            <person name="Doricent M."/>
            <person name="Dorje P."/>
            <person name="Dorjee K."/>
            <person name="Dupes A."/>
            <person name="Elong R."/>
            <person name="Falk J."/>
            <person name="Farina A."/>
            <person name="Faro S."/>
            <person name="Ferguson D."/>
            <person name="Fisher S."/>
            <person name="Foley C.D."/>
            <person name="Franke A."/>
            <person name="Friedrich D."/>
            <person name="Gadbois L."/>
            <person name="Gearin G."/>
            <person name="Gearin C.R."/>
            <person name="Giannoukos G."/>
            <person name="Goode T."/>
            <person name="Graham J."/>
            <person name="Grandbois E."/>
            <person name="Grewal S."/>
            <person name="Gyaltsen K."/>
            <person name="Hafez N."/>
            <person name="Hagos B."/>
            <person name="Hall J."/>
            <person name="Henson C."/>
            <person name="Hollinger A."/>
            <person name="Honan T."/>
            <person name="Huard M.D."/>
            <person name="Hughes L."/>
            <person name="Hurhula B."/>
            <person name="Husby M.E."/>
            <person name="Kamat A."/>
            <person name="Kanga B."/>
            <person name="Kashin S."/>
            <person name="Khazanovich D."/>
            <person name="Kisner P."/>
            <person name="Lance K."/>
            <person name="Lara M."/>
            <person name="Lee W."/>
            <person name="Lennon N."/>
            <person name="Letendre F."/>
            <person name="LeVine R."/>
            <person name="Lipovsky A."/>
            <person name="Liu X."/>
            <person name="Liu J."/>
            <person name="Liu S."/>
            <person name="Lokyitsang T."/>
            <person name="Lokyitsang Y."/>
            <person name="Lubonja R."/>
            <person name="Lui A."/>
            <person name="MacDonald P."/>
            <person name="Magnisalis V."/>
            <person name="Maru K."/>
            <person name="Matthews C."/>
            <person name="McCusker W."/>
            <person name="McDonough S."/>
            <person name="Mehta T."/>
            <person name="Meldrim J."/>
            <person name="Meneus L."/>
            <person name="Mihai O."/>
            <person name="Mihalev A."/>
            <person name="Mihova T."/>
            <person name="Mittelman R."/>
            <person name="Mlenga V."/>
            <person name="Montmayeur A."/>
            <person name="Mulrain L."/>
            <person name="Navidi A."/>
            <person name="Naylor J."/>
            <person name="Negash T."/>
            <person name="Nguyen T."/>
            <person name="Nguyen N."/>
            <person name="Nicol R."/>
            <person name="Norbu C."/>
            <person name="Norbu N."/>
            <person name="Novod N."/>
            <person name="O'Neill B."/>
            <person name="Osman S."/>
            <person name="Markiewicz E."/>
            <person name="Oyono O.L."/>
            <person name="Patti C."/>
            <person name="Phunkhang P."/>
            <person name="Pierre F."/>
            <person name="Priest M."/>
            <person name="Raghuraman S."/>
            <person name="Rege F."/>
            <person name="Reyes R."/>
            <person name="Rise C."/>
            <person name="Rogov P."/>
            <person name="Ross K."/>
            <person name="Ryan E."/>
            <person name="Settipalli S."/>
            <person name="Shea T."/>
            <person name="Sherpa N."/>
            <person name="Shi L."/>
            <person name="Shih D."/>
            <person name="Sparrow T."/>
            <person name="Spaulding J."/>
            <person name="Stalker J."/>
            <person name="Stange-Thomann N."/>
            <person name="Stavropoulos S."/>
            <person name="Stone C."/>
            <person name="Strader C."/>
            <person name="Tesfaye S."/>
            <person name="Thomson T."/>
            <person name="Thoulutsang Y."/>
            <person name="Thoulutsang D."/>
            <person name="Topham K."/>
            <person name="Topping I."/>
            <person name="Tsamla T."/>
            <person name="Vassiliev H."/>
            <person name="Vo A."/>
            <person name="Wangchuk T."/>
            <person name="Wangdi T."/>
            <person name="Weiand M."/>
            <person name="Wilkinson J."/>
            <person name="Wilson A."/>
            <person name="Yadav S."/>
            <person name="Young G."/>
            <person name="Yu Q."/>
            <person name="Zembek L."/>
            <person name="Zhong D."/>
            <person name="Zimmer A."/>
            <person name="Zwirko Z."/>
            <person name="Jaffe D.B."/>
            <person name="Alvarez P."/>
            <person name="Brockman W."/>
            <person name="Butler J."/>
            <person name="Chin C."/>
            <person name="Gnerre S."/>
            <person name="Grabherr M."/>
            <person name="Kleber M."/>
            <person name="Mauceli E."/>
            <person name="MacCallum I."/>
        </authorList>
    </citation>
    <scope>NUCLEOTIDE SEQUENCE [LARGE SCALE GENOMIC DNA]</scope>
    <source>
        <strain evidence="4">Tucson 14024-0371.13</strain>
    </source>
</reference>
<dbReference type="GeneID" id="26515566"/>
<dbReference type="Gene3D" id="4.10.410.10">
    <property type="entry name" value="Pancreatic trypsin inhibitor Kunitz domain"/>
    <property type="match status" value="1"/>
</dbReference>
<evidence type="ECO:0000313" key="4">
    <source>
        <dbReference type="Proteomes" id="UP000007801"/>
    </source>
</evidence>